<reference evidence="2" key="1">
    <citation type="submission" date="2016-01" db="EMBL/GenBank/DDBJ databases">
        <authorList>
            <person name="Mitreva M."/>
            <person name="Pepin K.H."/>
            <person name="Mihindukulasuriya K.A."/>
            <person name="Fulton R."/>
            <person name="Fronick C."/>
            <person name="O'Laughlin M."/>
            <person name="Miner T."/>
            <person name="Herter B."/>
            <person name="Rosa B.A."/>
            <person name="Cordes M."/>
            <person name="Tomlinson C."/>
            <person name="Wollam A."/>
            <person name="Palsikar V.B."/>
            <person name="Mardis E.R."/>
            <person name="Wilson R.K."/>
        </authorList>
    </citation>
    <scope>NUCLEOTIDE SEQUENCE [LARGE SCALE GENOMIC DNA]</scope>
    <source>
        <strain evidence="2">MJR8151</strain>
    </source>
</reference>
<dbReference type="AlphaFoldDB" id="A0A133K891"/>
<name>A0A133K891_9FIRM</name>
<dbReference type="Proteomes" id="UP000070383">
    <property type="component" value="Unassembled WGS sequence"/>
</dbReference>
<evidence type="ECO:0000313" key="2">
    <source>
        <dbReference type="Proteomes" id="UP000070383"/>
    </source>
</evidence>
<dbReference type="OrthoDB" id="1693140at2"/>
<dbReference type="InterPro" id="IPR027417">
    <property type="entry name" value="P-loop_NTPase"/>
</dbReference>
<comment type="caution">
    <text evidence="1">The sequence shown here is derived from an EMBL/GenBank/DDBJ whole genome shotgun (WGS) entry which is preliminary data.</text>
</comment>
<evidence type="ECO:0000313" key="1">
    <source>
        <dbReference type="EMBL" id="KWZ75770.1"/>
    </source>
</evidence>
<proteinExistence type="predicted"/>
<protein>
    <submittedName>
        <fullName evidence="1">Uncharacterized protein</fullName>
    </submittedName>
</protein>
<gene>
    <name evidence="1" type="ORF">HMPREF3200_01936</name>
</gene>
<dbReference type="PATRIC" id="fig|33036.3.peg.1913"/>
<dbReference type="EMBL" id="LRPM01000105">
    <property type="protein sequence ID" value="KWZ75770.1"/>
    <property type="molecule type" value="Genomic_DNA"/>
</dbReference>
<keyword evidence="2" id="KW-1185">Reference proteome</keyword>
<dbReference type="STRING" id="33036.HMPREF3200_01936"/>
<accession>A0A133K891</accession>
<dbReference type="Gene3D" id="3.40.50.300">
    <property type="entry name" value="P-loop containing nucleotide triphosphate hydrolases"/>
    <property type="match status" value="1"/>
</dbReference>
<sequence length="207" mass="24064">MKVYIINSSEARARVSFALALAKSLKKDGKTLLISTKRNDVNIEDYFGKDGMISYDLADYFKEVYSFKDVKCHGEENLDFIIAPLLEGKHEISKEDLQRLVKEEAYAYIVIDKLDLNLIDEKKSVKIIKIDQVDERIEEDSFFIDEVDENLDIRLFKEKIEAKGKIFLGERRANEVYDKIIDNLINGRNTSIASLSFFEKLKMKFKK</sequence>
<dbReference type="RefSeq" id="WP_060929955.1">
    <property type="nucleotide sequence ID" value="NZ_KQ955312.1"/>
</dbReference>
<organism evidence="1 2">
    <name type="scientific">Anaerococcus tetradius</name>
    <dbReference type="NCBI Taxonomy" id="33036"/>
    <lineage>
        <taxon>Bacteria</taxon>
        <taxon>Bacillati</taxon>
        <taxon>Bacillota</taxon>
        <taxon>Tissierellia</taxon>
        <taxon>Tissierellales</taxon>
        <taxon>Peptoniphilaceae</taxon>
        <taxon>Anaerococcus</taxon>
    </lineage>
</organism>